<dbReference type="EMBL" id="AP005789">
    <property type="protein sequence ID" value="BAD17601.1"/>
    <property type="molecule type" value="Genomic_DNA"/>
</dbReference>
<accession>Q6YTZ6</accession>
<sequence>MRDQNKGRQRFFSRSRTARIVLSVEELHRVGYLLTPCLTELANGKKSLASKQPPRFPLIPSDHQDHTLGRVDSEHLDKRKQPFQYAP</sequence>
<reference evidence="4" key="4">
    <citation type="journal article" date="2008" name="Nucleic Acids Res.">
        <title>The rice annotation project database (RAP-DB): 2008 update.</title>
        <authorList>
            <consortium name="The rice annotation project (RAP)"/>
        </authorList>
    </citation>
    <scope>GENOME REANNOTATION</scope>
    <source>
        <strain evidence="4">cv. Nipponbare</strain>
    </source>
</reference>
<reference evidence="4" key="3">
    <citation type="journal article" date="2005" name="Nature">
        <title>The map-based sequence of the rice genome.</title>
        <authorList>
            <consortium name="International rice genome sequencing project (IRGSP)"/>
            <person name="Matsumoto T."/>
            <person name="Wu J."/>
            <person name="Kanamori H."/>
            <person name="Katayose Y."/>
            <person name="Fujisawa M."/>
            <person name="Namiki N."/>
            <person name="Mizuno H."/>
            <person name="Yamamoto K."/>
            <person name="Antonio B.A."/>
            <person name="Baba T."/>
            <person name="Sakata K."/>
            <person name="Nagamura Y."/>
            <person name="Aoki H."/>
            <person name="Arikawa K."/>
            <person name="Arita K."/>
            <person name="Bito T."/>
            <person name="Chiden Y."/>
            <person name="Fujitsuka N."/>
            <person name="Fukunaka R."/>
            <person name="Hamada M."/>
            <person name="Harada C."/>
            <person name="Hayashi A."/>
            <person name="Hijishita S."/>
            <person name="Honda M."/>
            <person name="Hosokawa S."/>
            <person name="Ichikawa Y."/>
            <person name="Idonuma A."/>
            <person name="Iijima M."/>
            <person name="Ikeda M."/>
            <person name="Ikeno M."/>
            <person name="Ito K."/>
            <person name="Ito S."/>
            <person name="Ito T."/>
            <person name="Ito Y."/>
            <person name="Ito Y."/>
            <person name="Iwabuchi A."/>
            <person name="Kamiya K."/>
            <person name="Karasawa W."/>
            <person name="Kurita K."/>
            <person name="Katagiri S."/>
            <person name="Kikuta A."/>
            <person name="Kobayashi H."/>
            <person name="Kobayashi N."/>
            <person name="Machita K."/>
            <person name="Maehara T."/>
            <person name="Masukawa M."/>
            <person name="Mizubayashi T."/>
            <person name="Mukai Y."/>
            <person name="Nagasaki H."/>
            <person name="Nagata Y."/>
            <person name="Naito S."/>
            <person name="Nakashima M."/>
            <person name="Nakama Y."/>
            <person name="Nakamichi Y."/>
            <person name="Nakamura M."/>
            <person name="Meguro A."/>
            <person name="Negishi M."/>
            <person name="Ohta I."/>
            <person name="Ohta T."/>
            <person name="Okamoto M."/>
            <person name="Ono N."/>
            <person name="Saji S."/>
            <person name="Sakaguchi M."/>
            <person name="Sakai K."/>
            <person name="Shibata M."/>
            <person name="Shimokawa T."/>
            <person name="Song J."/>
            <person name="Takazaki Y."/>
            <person name="Terasawa K."/>
            <person name="Tsugane M."/>
            <person name="Tsuji K."/>
            <person name="Ueda S."/>
            <person name="Waki K."/>
            <person name="Yamagata H."/>
            <person name="Yamamoto M."/>
            <person name="Yamamoto S."/>
            <person name="Yamane H."/>
            <person name="Yoshiki S."/>
            <person name="Yoshihara R."/>
            <person name="Yukawa K."/>
            <person name="Zhong H."/>
            <person name="Yano M."/>
            <person name="Yuan Q."/>
            <person name="Ouyang S."/>
            <person name="Liu J."/>
            <person name="Jones K.M."/>
            <person name="Gansberger K."/>
            <person name="Moffat K."/>
            <person name="Hill J."/>
            <person name="Bera J."/>
            <person name="Fadrosh D."/>
            <person name="Jin S."/>
            <person name="Johri S."/>
            <person name="Kim M."/>
            <person name="Overton L."/>
            <person name="Reardon M."/>
            <person name="Tsitrin T."/>
            <person name="Vuong H."/>
            <person name="Weaver B."/>
            <person name="Ciecko A."/>
            <person name="Tallon L."/>
            <person name="Jackson J."/>
            <person name="Pai G."/>
            <person name="Aken S.V."/>
            <person name="Utterback T."/>
            <person name="Reidmuller S."/>
            <person name="Feldblyum T."/>
            <person name="Hsiao J."/>
            <person name="Zismann V."/>
            <person name="Iobst S."/>
            <person name="de Vazeille A.R."/>
            <person name="Buell C.R."/>
            <person name="Ying K."/>
            <person name="Li Y."/>
            <person name="Lu T."/>
            <person name="Huang Y."/>
            <person name="Zhao Q."/>
            <person name="Feng Q."/>
            <person name="Zhang L."/>
            <person name="Zhu J."/>
            <person name="Weng Q."/>
            <person name="Mu J."/>
            <person name="Lu Y."/>
            <person name="Fan D."/>
            <person name="Liu Y."/>
            <person name="Guan J."/>
            <person name="Zhang Y."/>
            <person name="Yu S."/>
            <person name="Liu X."/>
            <person name="Zhang Y."/>
            <person name="Hong G."/>
            <person name="Han B."/>
            <person name="Choisne N."/>
            <person name="Demange N."/>
            <person name="Orjeda G."/>
            <person name="Samain S."/>
            <person name="Cattolico L."/>
            <person name="Pelletier E."/>
            <person name="Couloux A."/>
            <person name="Segurens B."/>
            <person name="Wincker P."/>
            <person name="D'Hont A."/>
            <person name="Scarpelli C."/>
            <person name="Weissenbach J."/>
            <person name="Salanoubat M."/>
            <person name="Quetier F."/>
            <person name="Yu Y."/>
            <person name="Kim H.R."/>
            <person name="Rambo T."/>
            <person name="Currie J."/>
            <person name="Collura K."/>
            <person name="Luo M."/>
            <person name="Yang T."/>
            <person name="Ammiraju J.S.S."/>
            <person name="Engler F."/>
            <person name="Soderlund C."/>
            <person name="Wing R.A."/>
            <person name="Palmer L.E."/>
            <person name="de la Bastide M."/>
            <person name="Spiegel L."/>
            <person name="Nascimento L."/>
            <person name="Zutavern T."/>
            <person name="O'Shaughnessy A."/>
            <person name="Dike S."/>
            <person name="Dedhia N."/>
            <person name="Preston R."/>
            <person name="Balija V."/>
            <person name="McCombie W.R."/>
            <person name="Chow T."/>
            <person name="Chen H."/>
            <person name="Chung M."/>
            <person name="Chen C."/>
            <person name="Shaw J."/>
            <person name="Wu H."/>
            <person name="Hsiao K."/>
            <person name="Chao Y."/>
            <person name="Chu M."/>
            <person name="Cheng C."/>
            <person name="Hour A."/>
            <person name="Lee P."/>
            <person name="Lin S."/>
            <person name="Lin Y."/>
            <person name="Liou J."/>
            <person name="Liu S."/>
            <person name="Hsing Y."/>
            <person name="Raghuvanshi S."/>
            <person name="Mohanty A."/>
            <person name="Bharti A.K."/>
            <person name="Gaur A."/>
            <person name="Gupta V."/>
            <person name="Kumar D."/>
            <person name="Ravi V."/>
            <person name="Vij S."/>
            <person name="Kapur A."/>
            <person name="Khurana P."/>
            <person name="Khurana P."/>
            <person name="Khurana J.P."/>
            <person name="Tyagi A.K."/>
            <person name="Gaikwad K."/>
            <person name="Singh A."/>
            <person name="Dalal V."/>
            <person name="Srivastava S."/>
            <person name="Dixit A."/>
            <person name="Pal A.K."/>
            <person name="Ghazi I.A."/>
            <person name="Yadav M."/>
            <person name="Pandit A."/>
            <person name="Bhargava A."/>
            <person name="Sureshbabu K."/>
            <person name="Batra K."/>
            <person name="Sharma T.R."/>
            <person name="Mohapatra T."/>
            <person name="Singh N.K."/>
            <person name="Messing J."/>
            <person name="Nelson A.B."/>
            <person name="Fuks G."/>
            <person name="Kavchok S."/>
            <person name="Keizer G."/>
            <person name="Linton E."/>
            <person name="Llaca V."/>
            <person name="Song R."/>
            <person name="Tanyolac B."/>
            <person name="Young S."/>
            <person name="Ho-Il K."/>
            <person name="Hahn J.H."/>
            <person name="Sangsakoo G."/>
            <person name="Vanavichit A."/>
            <person name="de Mattos Luiz.A.T."/>
            <person name="Zimmer P.D."/>
            <person name="Malone G."/>
            <person name="Dellagostin O."/>
            <person name="de Oliveira A.C."/>
            <person name="Bevan M."/>
            <person name="Bancroft I."/>
            <person name="Minx P."/>
            <person name="Cordum H."/>
            <person name="Wilson R."/>
            <person name="Cheng Z."/>
            <person name="Jin W."/>
            <person name="Jiang J."/>
            <person name="Leong S.A."/>
            <person name="Iwama H."/>
            <person name="Gojobori T."/>
            <person name="Itoh T."/>
            <person name="Niimura Y."/>
            <person name="Fujii Y."/>
            <person name="Habara T."/>
            <person name="Sakai H."/>
            <person name="Sato Y."/>
            <person name="Wilson G."/>
            <person name="Kumar K."/>
            <person name="McCouch S."/>
            <person name="Juretic N."/>
            <person name="Hoen D."/>
            <person name="Wright S."/>
            <person name="Bruskiewich R."/>
            <person name="Bureau T."/>
            <person name="Miyao A."/>
            <person name="Hirochika H."/>
            <person name="Nishikawa T."/>
            <person name="Kadowaki K."/>
            <person name="Sugiura M."/>
            <person name="Burr B."/>
            <person name="Sasaki T."/>
        </authorList>
    </citation>
    <scope>NUCLEOTIDE SEQUENCE [LARGE SCALE GENOMIC DNA]</scope>
    <source>
        <strain evidence="4">cv. Nipponbare</strain>
    </source>
</reference>
<feature type="region of interest" description="Disordered" evidence="1">
    <location>
        <begin position="45"/>
        <end position="87"/>
    </location>
</feature>
<evidence type="ECO:0000256" key="1">
    <source>
        <dbReference type="SAM" id="MobiDB-lite"/>
    </source>
</evidence>
<protein>
    <submittedName>
        <fullName evidence="3">Uncharacterized protein</fullName>
    </submittedName>
</protein>
<evidence type="ECO:0000313" key="3">
    <source>
        <dbReference type="EMBL" id="BAD17731.1"/>
    </source>
</evidence>
<feature type="compositionally biased region" description="Basic and acidic residues" evidence="1">
    <location>
        <begin position="62"/>
        <end position="80"/>
    </location>
</feature>
<evidence type="ECO:0000313" key="4">
    <source>
        <dbReference type="Proteomes" id="UP000000763"/>
    </source>
</evidence>
<gene>
    <name evidence="2" type="ORF">P0563F09.34</name>
    <name evidence="3" type="ORF">P0598D02.20</name>
</gene>
<evidence type="ECO:0000313" key="2">
    <source>
        <dbReference type="EMBL" id="BAD17601.1"/>
    </source>
</evidence>
<dbReference type="EMBL" id="AP005884">
    <property type="protein sequence ID" value="BAD17731.1"/>
    <property type="molecule type" value="Genomic_DNA"/>
</dbReference>
<organism evidence="3 4">
    <name type="scientific">Oryza sativa subsp. japonica</name>
    <name type="common">Rice</name>
    <dbReference type="NCBI Taxonomy" id="39947"/>
    <lineage>
        <taxon>Eukaryota</taxon>
        <taxon>Viridiplantae</taxon>
        <taxon>Streptophyta</taxon>
        <taxon>Embryophyta</taxon>
        <taxon>Tracheophyta</taxon>
        <taxon>Spermatophyta</taxon>
        <taxon>Magnoliopsida</taxon>
        <taxon>Liliopsida</taxon>
        <taxon>Poales</taxon>
        <taxon>Poaceae</taxon>
        <taxon>BOP clade</taxon>
        <taxon>Oryzoideae</taxon>
        <taxon>Oryzeae</taxon>
        <taxon>Oryzinae</taxon>
        <taxon>Oryza</taxon>
        <taxon>Oryza sativa</taxon>
    </lineage>
</organism>
<reference evidence="2" key="1">
    <citation type="submission" date="2002-09" db="EMBL/GenBank/DDBJ databases">
        <title>Oryza sativa nipponbare(GA3) genomic DNA, chromosome 9, PAC clone:P0563F09.</title>
        <authorList>
            <person name="Sasaki T."/>
            <person name="Matsumoto T."/>
            <person name="Hattori M."/>
            <person name="Sakaki Y."/>
            <person name="Katayose Y."/>
        </authorList>
    </citation>
    <scope>NUCLEOTIDE SEQUENCE</scope>
</reference>
<dbReference type="AlphaFoldDB" id="Q6YTZ6"/>
<dbReference type="Proteomes" id="UP000000763">
    <property type="component" value="Chromosome 9"/>
</dbReference>
<reference evidence="3" key="2">
    <citation type="submission" date="2002-11" db="EMBL/GenBank/DDBJ databases">
        <title>Oryza sativa nipponbare(GA3) genomic DNA, chromosome 9, PAC clone:P0598D02.</title>
        <authorList>
            <person name="Sasaki T."/>
            <person name="Matsumoto T."/>
            <person name="Katayose Y."/>
        </authorList>
    </citation>
    <scope>NUCLEOTIDE SEQUENCE</scope>
</reference>
<proteinExistence type="predicted"/>
<name>Q6YTZ6_ORYSJ</name>